<dbReference type="GO" id="GO:0005085">
    <property type="term" value="F:guanyl-nucleotide exchange factor activity"/>
    <property type="evidence" value="ECO:0007669"/>
    <property type="project" value="InterPro"/>
</dbReference>
<comment type="subcellular location">
    <subcellularLocation>
        <location evidence="1">Cytoplasm</location>
        <location evidence="1">Cytosol</location>
    </subcellularLocation>
</comment>
<comment type="similarity">
    <text evidence="2">Belongs to the eIF-2B gamma/epsilon subunits family.</text>
</comment>
<feature type="compositionally biased region" description="Acidic residues" evidence="9">
    <location>
        <begin position="765"/>
        <end position="789"/>
    </location>
</feature>
<dbReference type="KEGG" id="mgl:MGL_4182"/>
<dbReference type="InParanoid" id="A8QDC2"/>
<dbReference type="InterPro" id="IPR044123">
    <property type="entry name" value="W2_eIF2B_epsilon"/>
</dbReference>
<sequence>MAPDEVDQEDPLQAVVLCDVFNQRFAPLTLDHPRCLLPVCNVPLIEWTLESLASAGVQEVFLLATWHVEKVREYLEKHHPLLFKPQSSRSQGPSATSLSRISLIPVPEARSVGDAMRELDARQVIKSDFVLVHGDSLGNLDIASVVRAHKERRRVDRNAIMTICAMSVAENSRARRHGDLSVFTLVPNTSQLVHYTSIPAIPRVALLKLPLELFESARDLDVRNDLVDCGVDVCAIDVPPLFTENFDYQSLRREFVQGILTSDLLEAKIFMHVSPPASSTSTSAGEPFSTVSGGVLGSPTYGAGYMLRVCDPARYDAVSRDVLAGWTFPYTPRLGMPDGAKYTKSSGSCFVSDRVTISSSASIGRRTMLDAHTRIEDGAIVGESVLGKNVLVGPGSVVRHSYLWDSVSVGRNCTIDGCILGVGVQIMDHVHLAHGTMVGDGCIIGPDVSLAPFSRVSMHAYRTSEDDSGDEDMDTDADTALGKASRGCLWASLDAAAASLAHDESDDDDVDVLEHPRNAKLFMIRPDTSGVELSDAASDLSSIDADSEPGLMGSDMGDSDDEDSDLSSSLSANGYGSMSLTLPGGTESQTYGEKLETEERVREFENEARASLERAFEEKHAPENAAIELKTLRMASNVPPGEVRKVVVSFLLGRCSVERAKETADLLDHWGPLLQEVAQDDQVEALALMQSYCALHLSHTRLFLPLLKKVYNDEIVSDEAILTWWRHPSSRHVVLHDEHKKADAQQVVLELRKRAEPVVRHILETDDDDDEDDDDEEEEEEDEDDDDDE</sequence>
<dbReference type="PANTHER" id="PTHR45887">
    <property type="entry name" value="TRANSLATION INITIATION FACTOR EIF-2B SUBUNIT EPSILON"/>
    <property type="match status" value="1"/>
</dbReference>
<dbReference type="InterPro" id="IPR005835">
    <property type="entry name" value="NTP_transferase_dom"/>
</dbReference>
<evidence type="ECO:0000256" key="7">
    <source>
        <dbReference type="ARBA" id="ARBA00044345"/>
    </source>
</evidence>
<dbReference type="STRING" id="425265.A8QDC2"/>
<organism evidence="11 12">
    <name type="scientific">Malassezia globosa (strain ATCC MYA-4612 / CBS 7966)</name>
    <name type="common">Dandruff-associated fungus</name>
    <dbReference type="NCBI Taxonomy" id="425265"/>
    <lineage>
        <taxon>Eukaryota</taxon>
        <taxon>Fungi</taxon>
        <taxon>Dikarya</taxon>
        <taxon>Basidiomycota</taxon>
        <taxon>Ustilaginomycotina</taxon>
        <taxon>Malasseziomycetes</taxon>
        <taxon>Malasseziales</taxon>
        <taxon>Malasseziaceae</taxon>
        <taxon>Malassezia</taxon>
    </lineage>
</organism>
<feature type="region of interest" description="Disordered" evidence="9">
    <location>
        <begin position="760"/>
        <end position="789"/>
    </location>
</feature>
<evidence type="ECO:0000313" key="12">
    <source>
        <dbReference type="Proteomes" id="UP000008837"/>
    </source>
</evidence>
<gene>
    <name evidence="11" type="ORF">MGL_4182</name>
</gene>
<dbReference type="GO" id="GO:0005829">
    <property type="term" value="C:cytosol"/>
    <property type="evidence" value="ECO:0007669"/>
    <property type="project" value="UniProtKB-SubCell"/>
</dbReference>
<dbReference type="AlphaFoldDB" id="A8QDC2"/>
<evidence type="ECO:0000259" key="10">
    <source>
        <dbReference type="PROSITE" id="PS51363"/>
    </source>
</evidence>
<evidence type="ECO:0000256" key="5">
    <source>
        <dbReference type="ARBA" id="ARBA00022917"/>
    </source>
</evidence>
<dbReference type="GO" id="GO:0031369">
    <property type="term" value="F:translation initiation factor binding"/>
    <property type="evidence" value="ECO:0007669"/>
    <property type="project" value="InterPro"/>
</dbReference>
<dbReference type="GO" id="GO:0003743">
    <property type="term" value="F:translation initiation factor activity"/>
    <property type="evidence" value="ECO:0007669"/>
    <property type="project" value="UniProtKB-KW"/>
</dbReference>
<dbReference type="Gene3D" id="3.90.550.10">
    <property type="entry name" value="Spore Coat Polysaccharide Biosynthesis Protein SpsA, Chain A"/>
    <property type="match status" value="1"/>
</dbReference>
<comment type="subunit">
    <text evidence="8">Component of the translation initiation factor 2B (eIF2B) complex which is a heterodecamer of two sets of five different subunits: alpha, beta, gamma, delta and epsilon. Subunits alpha, beta and delta comprise a regulatory subcomplex and subunits epsilon and gamma comprise a catalytic subcomplex. Within the complex, the hexameric regulatory complex resides at the center, with the two heterodimeric catalytic subcomplexes bound on opposite sides.</text>
</comment>
<dbReference type="CDD" id="cd04197">
    <property type="entry name" value="eIF-2B_epsilon_N"/>
    <property type="match status" value="1"/>
</dbReference>
<dbReference type="InterPro" id="IPR016024">
    <property type="entry name" value="ARM-type_fold"/>
</dbReference>
<keyword evidence="3" id="KW-0963">Cytoplasm</keyword>
<evidence type="ECO:0000256" key="8">
    <source>
        <dbReference type="ARBA" id="ARBA00046432"/>
    </source>
</evidence>
<dbReference type="Pfam" id="PF02020">
    <property type="entry name" value="W2"/>
    <property type="match status" value="1"/>
</dbReference>
<dbReference type="EMBL" id="AAYY01000021">
    <property type="protein sequence ID" value="EDP41489.1"/>
    <property type="molecule type" value="Genomic_DNA"/>
</dbReference>
<dbReference type="PROSITE" id="PS51363">
    <property type="entry name" value="W2"/>
    <property type="match status" value="1"/>
</dbReference>
<evidence type="ECO:0000256" key="2">
    <source>
        <dbReference type="ARBA" id="ARBA00007878"/>
    </source>
</evidence>
<evidence type="ECO:0000256" key="3">
    <source>
        <dbReference type="ARBA" id="ARBA00022490"/>
    </source>
</evidence>
<dbReference type="SUPFAM" id="SSF51161">
    <property type="entry name" value="Trimeric LpxA-like enzymes"/>
    <property type="match status" value="1"/>
</dbReference>
<dbReference type="PANTHER" id="PTHR45887:SF1">
    <property type="entry name" value="TRANSLATION INITIATION FACTOR EIF-2B SUBUNIT EPSILON"/>
    <property type="match status" value="1"/>
</dbReference>
<keyword evidence="12" id="KW-1185">Reference proteome</keyword>
<keyword evidence="5" id="KW-0648">Protein biosynthesis</keyword>
<name>A8QDC2_MALGO</name>
<accession>A8QDC2</accession>
<dbReference type="Pfam" id="PF00483">
    <property type="entry name" value="NTP_transferase"/>
    <property type="match status" value="1"/>
</dbReference>
<evidence type="ECO:0000313" key="11">
    <source>
        <dbReference type="EMBL" id="EDP41489.1"/>
    </source>
</evidence>
<dbReference type="Gene3D" id="2.160.10.10">
    <property type="entry name" value="Hexapeptide repeat proteins"/>
    <property type="match status" value="1"/>
</dbReference>
<dbReference type="InterPro" id="IPR035543">
    <property type="entry name" value="eIF-2B_epsilon_N"/>
</dbReference>
<dbReference type="VEuPathDB" id="FungiDB:MGL_4182"/>
<dbReference type="CDD" id="cd11558">
    <property type="entry name" value="W2_eIF2B_epsilon"/>
    <property type="match status" value="1"/>
</dbReference>
<evidence type="ECO:0000256" key="4">
    <source>
        <dbReference type="ARBA" id="ARBA00022540"/>
    </source>
</evidence>
<dbReference type="OMA" id="FVICRSH"/>
<dbReference type="Proteomes" id="UP000008837">
    <property type="component" value="Unassembled WGS sequence"/>
</dbReference>
<dbReference type="Pfam" id="PF25084">
    <property type="entry name" value="LbH_EIF2B"/>
    <property type="match status" value="1"/>
</dbReference>
<reference evidence="11 12" key="1">
    <citation type="journal article" date="2007" name="Proc. Natl. Acad. Sci. U.S.A.">
        <title>Dandruff-associated Malassezia genomes reveal convergent and divergent virulence traits shared with plant and human fungal pathogens.</title>
        <authorList>
            <person name="Xu J."/>
            <person name="Saunders C.W."/>
            <person name="Hu P."/>
            <person name="Grant R.A."/>
            <person name="Boekhout T."/>
            <person name="Kuramae E.E."/>
            <person name="Kronstad J.W."/>
            <person name="Deangelis Y.M."/>
            <person name="Reeder N.L."/>
            <person name="Johnstone K.R."/>
            <person name="Leland M."/>
            <person name="Fieno A.M."/>
            <person name="Begley W.M."/>
            <person name="Sun Y."/>
            <person name="Lacey M.P."/>
            <person name="Chaudhary T."/>
            <person name="Keough T."/>
            <person name="Chu L."/>
            <person name="Sears R."/>
            <person name="Yuan B."/>
            <person name="Dawson T.L.Jr."/>
        </authorList>
    </citation>
    <scope>NUCLEOTIDE SEQUENCE [LARGE SCALE GENOMIC DNA]</scope>
    <source>
        <strain evidence="12">ATCC MYA-4612 / CBS 7966</strain>
    </source>
</reference>
<dbReference type="GeneID" id="5852992"/>
<dbReference type="RefSeq" id="XP_001728703.1">
    <property type="nucleotide sequence ID" value="XM_001728651.1"/>
</dbReference>
<evidence type="ECO:0000256" key="1">
    <source>
        <dbReference type="ARBA" id="ARBA00004514"/>
    </source>
</evidence>
<dbReference type="FunCoup" id="A8QDC2">
    <property type="interactions" value="605"/>
</dbReference>
<protein>
    <recommendedName>
        <fullName evidence="6">Translation initiation factor eIF2B subunit epsilon</fullName>
    </recommendedName>
    <alternativeName>
        <fullName evidence="7">eIF2B GDP-GTP exchange factor subunit epsilon</fullName>
    </alternativeName>
</protein>
<dbReference type="InterPro" id="IPR003307">
    <property type="entry name" value="W2_domain"/>
</dbReference>
<proteinExistence type="inferred from homology"/>
<dbReference type="Gene3D" id="1.25.40.180">
    <property type="match status" value="1"/>
</dbReference>
<evidence type="ECO:0000256" key="6">
    <source>
        <dbReference type="ARBA" id="ARBA00044144"/>
    </source>
</evidence>
<dbReference type="SUPFAM" id="SSF53448">
    <property type="entry name" value="Nucleotide-diphospho-sugar transferases"/>
    <property type="match status" value="1"/>
</dbReference>
<dbReference type="InterPro" id="IPR051956">
    <property type="entry name" value="eIF2B_epsilon"/>
</dbReference>
<dbReference type="GO" id="GO:0005851">
    <property type="term" value="C:eukaryotic translation initiation factor 2B complex"/>
    <property type="evidence" value="ECO:0007669"/>
    <property type="project" value="TreeGrafter"/>
</dbReference>
<comment type="caution">
    <text evidence="11">The sequence shown here is derived from an EMBL/GenBank/DDBJ whole genome shotgun (WGS) entry which is preliminary data.</text>
</comment>
<feature type="region of interest" description="Disordered" evidence="9">
    <location>
        <begin position="533"/>
        <end position="588"/>
    </location>
</feature>
<feature type="compositionally biased region" description="Low complexity" evidence="9">
    <location>
        <begin position="533"/>
        <end position="556"/>
    </location>
</feature>
<dbReference type="InterPro" id="IPR011004">
    <property type="entry name" value="Trimer_LpxA-like_sf"/>
</dbReference>
<dbReference type="InterPro" id="IPR056764">
    <property type="entry name" value="LbH_EIF2B3/5"/>
</dbReference>
<feature type="domain" description="W2" evidence="10">
    <location>
        <begin position="598"/>
        <end position="773"/>
    </location>
</feature>
<feature type="compositionally biased region" description="Polar residues" evidence="9">
    <location>
        <begin position="572"/>
        <end position="588"/>
    </location>
</feature>
<keyword evidence="4" id="KW-0396">Initiation factor</keyword>
<dbReference type="SUPFAM" id="SSF48371">
    <property type="entry name" value="ARM repeat"/>
    <property type="match status" value="1"/>
</dbReference>
<dbReference type="OrthoDB" id="424572at2759"/>
<dbReference type="InterPro" id="IPR029044">
    <property type="entry name" value="Nucleotide-diphossugar_trans"/>
</dbReference>
<evidence type="ECO:0000256" key="9">
    <source>
        <dbReference type="SAM" id="MobiDB-lite"/>
    </source>
</evidence>
<dbReference type="FunFam" id="3.90.550.10:FF:000066">
    <property type="entry name" value="Translation initiation factor eIF-2B subunit epsilon"/>
    <property type="match status" value="1"/>
</dbReference>